<feature type="active site" evidence="7">
    <location>
        <position position="209"/>
    </location>
</feature>
<evidence type="ECO:0000256" key="4">
    <source>
        <dbReference type="ARBA" id="ARBA00022840"/>
    </source>
</evidence>
<evidence type="ECO:0000256" key="9">
    <source>
        <dbReference type="SAM" id="MobiDB-lite"/>
    </source>
</evidence>
<dbReference type="SUPFAM" id="SSF81891">
    <property type="entry name" value="Poly A polymerase C-terminal region-like"/>
    <property type="match status" value="1"/>
</dbReference>
<dbReference type="AlphaFoldDB" id="A0A4R3Y940"/>
<dbReference type="GO" id="GO:0043633">
    <property type="term" value="P:polyadenylation-dependent RNA catabolic process"/>
    <property type="evidence" value="ECO:0007669"/>
    <property type="project" value="InterPro"/>
</dbReference>
<dbReference type="PANTHER" id="PTHR43051">
    <property type="entry name" value="POLYNUCLEOTIDE ADENYLYLTRANSFERASE FAMILY PROTEIN"/>
    <property type="match status" value="1"/>
</dbReference>
<dbReference type="InterPro" id="IPR052191">
    <property type="entry name" value="tRNA_ntf/polyA_polymerase_I"/>
</dbReference>
<dbReference type="GO" id="GO:0005524">
    <property type="term" value="F:ATP binding"/>
    <property type="evidence" value="ECO:0007669"/>
    <property type="project" value="UniProtKB-UniRule"/>
</dbReference>
<evidence type="ECO:0000256" key="3">
    <source>
        <dbReference type="ARBA" id="ARBA00022741"/>
    </source>
</evidence>
<keyword evidence="4 7" id="KW-0067">ATP-binding</keyword>
<keyword evidence="6 7" id="KW-0804">Transcription</keyword>
<feature type="active site" evidence="7">
    <location>
        <position position="127"/>
    </location>
</feature>
<feature type="region of interest" description="Disordered" evidence="9">
    <location>
        <begin position="24"/>
        <end position="74"/>
    </location>
</feature>
<name>A0A4R3Y940_9PAST</name>
<dbReference type="Pfam" id="PF01743">
    <property type="entry name" value="PolyA_pol"/>
    <property type="match status" value="1"/>
</dbReference>
<dbReference type="SUPFAM" id="SSF81301">
    <property type="entry name" value="Nucleotidyltransferase"/>
    <property type="match status" value="1"/>
</dbReference>
<protein>
    <recommendedName>
        <fullName evidence="7">Poly(A) polymerase I</fullName>
        <shortName evidence="7">PAP I</shortName>
        <ecNumber evidence="7">2.7.7.19</ecNumber>
    </recommendedName>
</protein>
<comment type="similarity">
    <text evidence="7 8">Belongs to the tRNA nucleotidyltransferase/poly(A) polymerase family.</text>
</comment>
<dbReference type="InterPro" id="IPR043519">
    <property type="entry name" value="NT_sf"/>
</dbReference>
<dbReference type="GO" id="GO:1990817">
    <property type="term" value="F:poly(A) RNA polymerase activity"/>
    <property type="evidence" value="ECO:0007669"/>
    <property type="project" value="UniProtKB-UniRule"/>
</dbReference>
<keyword evidence="5 7" id="KW-0694">RNA-binding</keyword>
<dbReference type="Gene3D" id="3.30.460.10">
    <property type="entry name" value="Beta Polymerase, domain 2"/>
    <property type="match status" value="1"/>
</dbReference>
<evidence type="ECO:0000259" key="11">
    <source>
        <dbReference type="Pfam" id="PF12626"/>
    </source>
</evidence>
<evidence type="ECO:0000259" key="12">
    <source>
        <dbReference type="Pfam" id="PF12627"/>
    </source>
</evidence>
<dbReference type="InterPro" id="IPR010206">
    <property type="entry name" value="PolA_pol_I"/>
</dbReference>
<evidence type="ECO:0000313" key="14">
    <source>
        <dbReference type="Proteomes" id="UP000294619"/>
    </source>
</evidence>
<evidence type="ECO:0000256" key="5">
    <source>
        <dbReference type="ARBA" id="ARBA00022884"/>
    </source>
</evidence>
<keyword evidence="3 7" id="KW-0547">Nucleotide-binding</keyword>
<dbReference type="GO" id="GO:0003723">
    <property type="term" value="F:RNA binding"/>
    <property type="evidence" value="ECO:0007669"/>
    <property type="project" value="UniProtKB-UniRule"/>
</dbReference>
<organism evidence="13 14">
    <name type="scientific">Testudinibacter aquarius</name>
    <dbReference type="NCBI Taxonomy" id="1524974"/>
    <lineage>
        <taxon>Bacteria</taxon>
        <taxon>Pseudomonadati</taxon>
        <taxon>Pseudomonadota</taxon>
        <taxon>Gammaproteobacteria</taxon>
        <taxon>Pasteurellales</taxon>
        <taxon>Pasteurellaceae</taxon>
        <taxon>Testudinibacter</taxon>
    </lineage>
</organism>
<dbReference type="GO" id="GO:0006397">
    <property type="term" value="P:mRNA processing"/>
    <property type="evidence" value="ECO:0007669"/>
    <property type="project" value="UniProtKB-KW"/>
</dbReference>
<evidence type="ECO:0000313" key="13">
    <source>
        <dbReference type="EMBL" id="TCV87124.1"/>
    </source>
</evidence>
<evidence type="ECO:0000256" key="1">
    <source>
        <dbReference type="ARBA" id="ARBA00022664"/>
    </source>
</evidence>
<evidence type="ECO:0000256" key="6">
    <source>
        <dbReference type="ARBA" id="ARBA00023163"/>
    </source>
</evidence>
<feature type="domain" description="Polymerase A arginine-rich C-terminal" evidence="11">
    <location>
        <begin position="385"/>
        <end position="503"/>
    </location>
</feature>
<evidence type="ECO:0000256" key="8">
    <source>
        <dbReference type="RuleBase" id="RU003953"/>
    </source>
</evidence>
<evidence type="ECO:0000256" key="2">
    <source>
        <dbReference type="ARBA" id="ARBA00022679"/>
    </source>
</evidence>
<proteinExistence type="inferred from homology"/>
<comment type="caution">
    <text evidence="13">The sequence shown here is derived from an EMBL/GenBank/DDBJ whole genome shotgun (WGS) entry which is preliminary data.</text>
</comment>
<comment type="catalytic activity">
    <reaction evidence="7">
        <text>RNA(n) + ATP = RNA(n)-3'-adenine ribonucleotide + diphosphate</text>
        <dbReference type="Rhea" id="RHEA:11332"/>
        <dbReference type="Rhea" id="RHEA-COMP:14527"/>
        <dbReference type="Rhea" id="RHEA-COMP:17347"/>
        <dbReference type="ChEBI" id="CHEBI:30616"/>
        <dbReference type="ChEBI" id="CHEBI:33019"/>
        <dbReference type="ChEBI" id="CHEBI:140395"/>
        <dbReference type="ChEBI" id="CHEBI:173115"/>
        <dbReference type="EC" id="2.7.7.19"/>
    </reaction>
</comment>
<feature type="domain" description="Poly A polymerase head" evidence="10">
    <location>
        <begin position="109"/>
        <end position="240"/>
    </location>
</feature>
<feature type="active site" evidence="7">
    <location>
        <position position="129"/>
    </location>
</feature>
<dbReference type="EMBL" id="SMCP01000005">
    <property type="protein sequence ID" value="TCV87124.1"/>
    <property type="molecule type" value="Genomic_DNA"/>
</dbReference>
<evidence type="ECO:0000259" key="10">
    <source>
        <dbReference type="Pfam" id="PF01743"/>
    </source>
</evidence>
<sequence length="514" mass="59327">MIGYVVSARCTILNLIKQFFGKKNSSGKAAKPEGVITESSVSKTPKTKVRSAPLVTQKTGKKNHKTHSAKEKSHSKFRLKASEYGIQPRMIQRNALTVVEKLQRGGYEAYVVGGCLRDLLLDQKPKDFDVATNASPEQIKKVFQRQCRLIGRRFRLAHIMFGRDVIEVATFRAEHQAEHHGELSRQNSDGMLLRDNVFGSLENDAQRRDFSVNALYYDPKNNLLIDYFNGVEDLRNGKLRLIGDAETRYQEDPVRMLRAVRFMAKLDMFLDRDSEKPITSCASLLKNIPAARLFDESLKLLQNGAGLKTYELLHRYDLLQYLFPSLSPFFTEKQDSLAERMIRTALQSTDERIRDNLRVNPAFLFAAFFWYPLREKMDQLKNEADLNNFDAFSVACSEILDGLCRAIAVPKRYTMVVRDIWSLQLQLPKRSGNRAEKTVLLPKFRAGYDLLTMRAELEGGDLVELATWWHEYQLSNPQQRENLMVEQNQRDPQVKKKRRYRRRKPSNRAKSHAE</sequence>
<feature type="region of interest" description="Disordered" evidence="9">
    <location>
        <begin position="480"/>
        <end position="514"/>
    </location>
</feature>
<dbReference type="HAMAP" id="MF_00957">
    <property type="entry name" value="PolyA_pol"/>
    <property type="match status" value="1"/>
</dbReference>
<dbReference type="NCBIfam" id="TIGR01942">
    <property type="entry name" value="pcnB"/>
    <property type="match status" value="1"/>
</dbReference>
<reference evidence="13 14" key="1">
    <citation type="submission" date="2019-03" db="EMBL/GenBank/DDBJ databases">
        <title>Genomic Encyclopedia of Type Strains, Phase IV (KMG-IV): sequencing the most valuable type-strain genomes for metagenomic binning, comparative biology and taxonomic classification.</title>
        <authorList>
            <person name="Goeker M."/>
        </authorList>
    </citation>
    <scope>NUCLEOTIDE SEQUENCE [LARGE SCALE GENOMIC DNA]</scope>
    <source>
        <strain evidence="13 14">DSM 28140</strain>
    </source>
</reference>
<dbReference type="Pfam" id="PF12627">
    <property type="entry name" value="PolyA_pol_RNAbd"/>
    <property type="match status" value="1"/>
</dbReference>
<feature type="compositionally biased region" description="Basic residues" evidence="9">
    <location>
        <begin position="495"/>
        <end position="514"/>
    </location>
</feature>
<dbReference type="Pfam" id="PF12626">
    <property type="entry name" value="PolyA_pol_arg_C"/>
    <property type="match status" value="1"/>
</dbReference>
<feature type="domain" description="tRNA nucleotidyltransferase/poly(A) polymerase RNA and SrmB- binding" evidence="12">
    <location>
        <begin position="268"/>
        <end position="328"/>
    </location>
</feature>
<dbReference type="PANTHER" id="PTHR43051:SF1">
    <property type="entry name" value="POLYNUCLEOTIDE ADENYLYLTRANSFERASE FAMILY PROTEIN"/>
    <property type="match status" value="1"/>
</dbReference>
<comment type="function">
    <text evidence="7">Adds poly(A) tail to the 3' end of many RNAs, which usually targets these RNAs for decay. Plays a significant role in the global control of gene expression, through influencing the rate of transcript degradation, and in the general RNA quality control.</text>
</comment>
<keyword evidence="2 7" id="KW-0808">Transferase</keyword>
<dbReference type="Proteomes" id="UP000294619">
    <property type="component" value="Unassembled WGS sequence"/>
</dbReference>
<dbReference type="CDD" id="cd05398">
    <property type="entry name" value="NT_ClassII-CCAase"/>
    <property type="match status" value="1"/>
</dbReference>
<keyword evidence="1 7" id="KW-0507">mRNA processing</keyword>
<dbReference type="InterPro" id="IPR002646">
    <property type="entry name" value="PolA_pol_head_dom"/>
</dbReference>
<dbReference type="EC" id="2.7.7.19" evidence="7"/>
<dbReference type="InterPro" id="IPR025866">
    <property type="entry name" value="PolyA_pol_arg_C_dom"/>
</dbReference>
<dbReference type="Gene3D" id="1.10.3090.10">
    <property type="entry name" value="cca-adding enzyme, domain 2"/>
    <property type="match status" value="1"/>
</dbReference>
<gene>
    <name evidence="7" type="primary">pcnB</name>
    <name evidence="13" type="ORF">EDC16_10541</name>
</gene>
<evidence type="ECO:0000256" key="7">
    <source>
        <dbReference type="HAMAP-Rule" id="MF_00957"/>
    </source>
</evidence>
<dbReference type="InterPro" id="IPR032828">
    <property type="entry name" value="PolyA_RNA-bd"/>
</dbReference>
<accession>A0A4R3Y940</accession>
<dbReference type="FunFam" id="3.30.460.10:FF:000035">
    <property type="entry name" value="Poly(A) polymerase I"/>
    <property type="match status" value="1"/>
</dbReference>